<organism evidence="1 2">
    <name type="scientific">Paenibacillus tianjinensis</name>
    <dbReference type="NCBI Taxonomy" id="2810347"/>
    <lineage>
        <taxon>Bacteria</taxon>
        <taxon>Bacillati</taxon>
        <taxon>Bacillota</taxon>
        <taxon>Bacilli</taxon>
        <taxon>Bacillales</taxon>
        <taxon>Paenibacillaceae</taxon>
        <taxon>Paenibacillus</taxon>
    </lineage>
</organism>
<evidence type="ECO:0008006" key="3">
    <source>
        <dbReference type="Google" id="ProtNLM"/>
    </source>
</evidence>
<keyword evidence="2" id="KW-1185">Reference proteome</keyword>
<protein>
    <recommendedName>
        <fullName evidence="3">Phage major capsid protein, HK97 family</fullName>
    </recommendedName>
</protein>
<name>A0ABX7LC16_9BACL</name>
<gene>
    <name evidence="1" type="ORF">JRJ22_19925</name>
</gene>
<dbReference type="RefSeq" id="WP_206101165.1">
    <property type="nucleotide sequence ID" value="NZ_CP070969.1"/>
</dbReference>
<evidence type="ECO:0000313" key="1">
    <source>
        <dbReference type="EMBL" id="QSF43532.1"/>
    </source>
</evidence>
<sequence>MAKMDVINSGNFLRFNKDEQDVVKCGVDLYKHYLYTNKSKTQYAEFAQGASYEEKEKLFTEGLMREAFKRAGVANAGFKDEVMMRSPNVQWAVFALLSETLSVIIPNTVLNSFERFAEVRNGNWGDNFKFTIPNPDLFVVSKTAQGIRRGEPQRIYNGEVFLTPSPREITIQEDWYRVVAGKVNFGDWVTRIAQSVETDITTMVYSGLYGSYAGLNANFKEATYDKDQFVKLAQRVSAANRGAKVTVFGTQLALSKVVPNENFANFGVGVGEEYIRMGYLGSMFGVDTLMIDQRLKPNSFDFAIADDSLYFVCMGTDRPVKIGFEGSPLIIQDTATANADLTQNYTYQQSYDAMVATSARYGIMHV</sequence>
<reference evidence="1 2" key="1">
    <citation type="submission" date="2021-02" db="EMBL/GenBank/DDBJ databases">
        <title>Paenibacillus tianjinensis sp. nov.</title>
        <authorList>
            <person name="Liu H."/>
        </authorList>
    </citation>
    <scope>NUCLEOTIDE SEQUENCE [LARGE SCALE GENOMIC DNA]</scope>
    <source>
        <strain evidence="1 2">TB2019</strain>
    </source>
</reference>
<dbReference type="EMBL" id="CP070969">
    <property type="protein sequence ID" value="QSF43532.1"/>
    <property type="molecule type" value="Genomic_DNA"/>
</dbReference>
<proteinExistence type="predicted"/>
<accession>A0ABX7LC16</accession>
<dbReference type="Proteomes" id="UP000663452">
    <property type="component" value="Chromosome"/>
</dbReference>
<evidence type="ECO:0000313" key="2">
    <source>
        <dbReference type="Proteomes" id="UP000663452"/>
    </source>
</evidence>